<gene>
    <name evidence="2 3" type="primary">rsfS</name>
    <name evidence="3" type="ORF">J2I48_05825</name>
</gene>
<evidence type="ECO:0000256" key="1">
    <source>
        <dbReference type="ARBA" id="ARBA00010574"/>
    </source>
</evidence>
<keyword evidence="2" id="KW-0810">Translation regulation</keyword>
<comment type="subcellular location">
    <subcellularLocation>
        <location evidence="2">Cytoplasm</location>
    </subcellularLocation>
</comment>
<dbReference type="EMBL" id="JAFMYU010000003">
    <property type="protein sequence ID" value="MBO0930502.1"/>
    <property type="molecule type" value="Genomic_DNA"/>
</dbReference>
<dbReference type="GO" id="GO:0090071">
    <property type="term" value="P:negative regulation of ribosome biogenesis"/>
    <property type="evidence" value="ECO:0007669"/>
    <property type="project" value="UniProtKB-UniRule"/>
</dbReference>
<dbReference type="PANTHER" id="PTHR21043:SF0">
    <property type="entry name" value="MITOCHONDRIAL ASSEMBLY OF RIBOSOMAL LARGE SUBUNIT PROTEIN 1"/>
    <property type="match status" value="1"/>
</dbReference>
<dbReference type="GO" id="GO:0042256">
    <property type="term" value="P:cytosolic ribosome assembly"/>
    <property type="evidence" value="ECO:0007669"/>
    <property type="project" value="UniProtKB-UniRule"/>
</dbReference>
<keyword evidence="2" id="KW-0678">Repressor</keyword>
<dbReference type="GO" id="GO:0005737">
    <property type="term" value="C:cytoplasm"/>
    <property type="evidence" value="ECO:0007669"/>
    <property type="project" value="UniProtKB-SubCell"/>
</dbReference>
<dbReference type="RefSeq" id="WP_207334460.1">
    <property type="nucleotide sequence ID" value="NZ_JAFMYU010000003.1"/>
</dbReference>
<dbReference type="PANTHER" id="PTHR21043">
    <property type="entry name" value="IOJAP SUPERFAMILY ORTHOLOG"/>
    <property type="match status" value="1"/>
</dbReference>
<sequence>MIQHPVSAKQTQLSTEQLRDLVVKGMQEKKAQDIVVMDLRKVKNAITDYFIICSGSSDTQIDAISGSVEEEILKVSRTFPMNREGKMNREWILLDYLDVVVHVFKKDRRAFYDLEQLWGDAEIHEIPDDAPIISVNVAA</sequence>
<dbReference type="AlphaFoldDB" id="A0A939JV56"/>
<dbReference type="SUPFAM" id="SSF81301">
    <property type="entry name" value="Nucleotidyltransferase"/>
    <property type="match status" value="1"/>
</dbReference>
<dbReference type="Gene3D" id="3.30.460.10">
    <property type="entry name" value="Beta Polymerase, domain 2"/>
    <property type="match status" value="1"/>
</dbReference>
<dbReference type="HAMAP" id="MF_01477">
    <property type="entry name" value="Iojap_RsfS"/>
    <property type="match status" value="1"/>
</dbReference>
<organism evidence="3 4">
    <name type="scientific">Fibrella aquatilis</name>
    <dbReference type="NCBI Taxonomy" id="2817059"/>
    <lineage>
        <taxon>Bacteria</taxon>
        <taxon>Pseudomonadati</taxon>
        <taxon>Bacteroidota</taxon>
        <taxon>Cytophagia</taxon>
        <taxon>Cytophagales</taxon>
        <taxon>Spirosomataceae</taxon>
        <taxon>Fibrella</taxon>
    </lineage>
</organism>
<protein>
    <recommendedName>
        <fullName evidence="2">Ribosomal silencing factor RsfS</fullName>
    </recommendedName>
</protein>
<dbReference type="NCBIfam" id="TIGR00090">
    <property type="entry name" value="rsfS_iojap_ybeB"/>
    <property type="match status" value="1"/>
</dbReference>
<dbReference type="InterPro" id="IPR043519">
    <property type="entry name" value="NT_sf"/>
</dbReference>
<dbReference type="Pfam" id="PF02410">
    <property type="entry name" value="RsfS"/>
    <property type="match status" value="1"/>
</dbReference>
<evidence type="ECO:0000256" key="2">
    <source>
        <dbReference type="HAMAP-Rule" id="MF_01477"/>
    </source>
</evidence>
<comment type="subunit">
    <text evidence="2">Interacts with ribosomal protein uL14 (rplN).</text>
</comment>
<keyword evidence="2" id="KW-0963">Cytoplasm</keyword>
<accession>A0A939JV56</accession>
<name>A0A939JV56_9BACT</name>
<comment type="function">
    <text evidence="2">Functions as a ribosomal silencing factor. Interacts with ribosomal protein uL14 (rplN), blocking formation of intersubunit bridge B8. Prevents association of the 30S and 50S ribosomal subunits and the formation of functional ribosomes, thus repressing translation.</text>
</comment>
<dbReference type="GO" id="GO:0043023">
    <property type="term" value="F:ribosomal large subunit binding"/>
    <property type="evidence" value="ECO:0007669"/>
    <property type="project" value="TreeGrafter"/>
</dbReference>
<reference evidence="3 4" key="1">
    <citation type="submission" date="2021-03" db="EMBL/GenBank/DDBJ databases">
        <title>Fibrella sp. HMF5036 genome sequencing and assembly.</title>
        <authorList>
            <person name="Kang H."/>
            <person name="Kim H."/>
            <person name="Bae S."/>
            <person name="Joh K."/>
        </authorList>
    </citation>
    <scope>NUCLEOTIDE SEQUENCE [LARGE SCALE GENOMIC DNA]</scope>
    <source>
        <strain evidence="3 4">HMF5036</strain>
    </source>
</reference>
<proteinExistence type="inferred from homology"/>
<dbReference type="GO" id="GO:0017148">
    <property type="term" value="P:negative regulation of translation"/>
    <property type="evidence" value="ECO:0007669"/>
    <property type="project" value="UniProtKB-UniRule"/>
</dbReference>
<comment type="caution">
    <text evidence="3">The sequence shown here is derived from an EMBL/GenBank/DDBJ whole genome shotgun (WGS) entry which is preliminary data.</text>
</comment>
<keyword evidence="4" id="KW-1185">Reference proteome</keyword>
<comment type="similarity">
    <text evidence="1 2">Belongs to the Iojap/RsfS family.</text>
</comment>
<evidence type="ECO:0000313" key="4">
    <source>
        <dbReference type="Proteomes" id="UP000664795"/>
    </source>
</evidence>
<evidence type="ECO:0000313" key="3">
    <source>
        <dbReference type="EMBL" id="MBO0930502.1"/>
    </source>
</evidence>
<dbReference type="InterPro" id="IPR004394">
    <property type="entry name" value="Iojap/RsfS/C7orf30"/>
</dbReference>
<dbReference type="Proteomes" id="UP000664795">
    <property type="component" value="Unassembled WGS sequence"/>
</dbReference>